<dbReference type="PANTHER" id="PTHR11985:SF31">
    <property type="entry name" value="GLYCEROL-3-PHOSPHATE DEHYDROGENASE 2"/>
    <property type="match status" value="1"/>
</dbReference>
<dbReference type="GO" id="GO:0016491">
    <property type="term" value="F:oxidoreductase activity"/>
    <property type="evidence" value="ECO:0007669"/>
    <property type="project" value="UniProtKB-KW"/>
</dbReference>
<sequence length="575" mass="63101">MTADTTGGQLGTAEREETWRRLGSETFDLVVIGGGVVGAGTALDAATRGLRVALVEARDLASGTSSRSSKLFHGGLRYLEQLEFGLVREALRERELMLTRLAPHLVKPVSFLYPLTHRVWERPYTAAGLFMYDRMGGARSVPGQKHLSRAGALRLVPALKRSALIGGIRYFDAQADDARHTMTVARTAAHYGAVIRTSTQVTGFIREADRVSGVRIHDVENSRTQEVQANAVINCTGVWTDELQRLSGSRGRFRVRSSKGVHIVVPRDRIVAESGLILRTEKSVLFVIPWRNHWIVGTTDTDWNLDLAHPAATKHDIDYILEHVNSVLATPLRHEDIEGVYAGLRPLLAGESEETSKLSREHAVARVAPGLVAIAGGKYTTYRVMAADAVDAASADLPGRLQPSITDKVPLLGADGYHALVNQVDQLGARHGLHPYRVRHLLDRYGSLVHEVLALAEGRPELLKPLSAAPDYLQVEVVYAASHEGALHIEDTLARRTRISIEYPHRGVDCARQVAELMADVLGWSEETTNREVEIYQARVAAERDSQTQPDDQAADAIRATAPEARPELKEPEPA</sequence>
<dbReference type="RefSeq" id="WP_378055412.1">
    <property type="nucleotide sequence ID" value="NZ_JBHSIS010000003.1"/>
</dbReference>
<protein>
    <recommendedName>
        <fullName evidence="6">Glycerol-3-phosphate dehydrogenase</fullName>
        <ecNumber evidence="6">1.1.5.3</ecNumber>
    </recommendedName>
</protein>
<dbReference type="Pfam" id="PF01266">
    <property type="entry name" value="DAO"/>
    <property type="match status" value="1"/>
</dbReference>
<evidence type="ECO:0000256" key="4">
    <source>
        <dbReference type="ARBA" id="ARBA00022827"/>
    </source>
</evidence>
<dbReference type="PRINTS" id="PR01001">
    <property type="entry name" value="FADG3PDH"/>
</dbReference>
<feature type="region of interest" description="Disordered" evidence="7">
    <location>
        <begin position="541"/>
        <end position="575"/>
    </location>
</feature>
<dbReference type="SUPFAM" id="SSF51905">
    <property type="entry name" value="FAD/NAD(P)-binding domain"/>
    <property type="match status" value="1"/>
</dbReference>
<dbReference type="InterPro" id="IPR031656">
    <property type="entry name" value="DAO_C"/>
</dbReference>
<evidence type="ECO:0000256" key="1">
    <source>
        <dbReference type="ARBA" id="ARBA00001974"/>
    </source>
</evidence>
<dbReference type="Gene3D" id="1.10.8.870">
    <property type="entry name" value="Alpha-glycerophosphate oxidase, cap domain"/>
    <property type="match status" value="1"/>
</dbReference>
<evidence type="ECO:0000259" key="8">
    <source>
        <dbReference type="Pfam" id="PF01266"/>
    </source>
</evidence>
<feature type="compositionally biased region" description="Basic and acidic residues" evidence="7">
    <location>
        <begin position="565"/>
        <end position="575"/>
    </location>
</feature>
<evidence type="ECO:0000256" key="5">
    <source>
        <dbReference type="ARBA" id="ARBA00023002"/>
    </source>
</evidence>
<dbReference type="EC" id="1.1.5.3" evidence="6"/>
<accession>A0ABV9RY14</accession>
<feature type="domain" description="FAD dependent oxidoreductase" evidence="8">
    <location>
        <begin position="28"/>
        <end position="376"/>
    </location>
</feature>
<comment type="catalytic activity">
    <reaction evidence="6">
        <text>a quinone + sn-glycerol 3-phosphate = dihydroxyacetone phosphate + a quinol</text>
        <dbReference type="Rhea" id="RHEA:18977"/>
        <dbReference type="ChEBI" id="CHEBI:24646"/>
        <dbReference type="ChEBI" id="CHEBI:57597"/>
        <dbReference type="ChEBI" id="CHEBI:57642"/>
        <dbReference type="ChEBI" id="CHEBI:132124"/>
        <dbReference type="EC" id="1.1.5.3"/>
    </reaction>
</comment>
<gene>
    <name evidence="10" type="ORF">ACFPCV_08070</name>
</gene>
<dbReference type="InterPro" id="IPR000447">
    <property type="entry name" value="G3P_DH_FAD-dep"/>
</dbReference>
<comment type="similarity">
    <text evidence="2 6">Belongs to the FAD-dependent glycerol-3-phosphate dehydrogenase family.</text>
</comment>
<evidence type="ECO:0000313" key="11">
    <source>
        <dbReference type="Proteomes" id="UP001595859"/>
    </source>
</evidence>
<dbReference type="Gene3D" id="3.50.50.60">
    <property type="entry name" value="FAD/NAD(P)-binding domain"/>
    <property type="match status" value="1"/>
</dbReference>
<dbReference type="Proteomes" id="UP001595859">
    <property type="component" value="Unassembled WGS sequence"/>
</dbReference>
<reference evidence="11" key="1">
    <citation type="journal article" date="2019" name="Int. J. Syst. Evol. Microbiol.">
        <title>The Global Catalogue of Microorganisms (GCM) 10K type strain sequencing project: providing services to taxonomists for standard genome sequencing and annotation.</title>
        <authorList>
            <consortium name="The Broad Institute Genomics Platform"/>
            <consortium name="The Broad Institute Genome Sequencing Center for Infectious Disease"/>
            <person name="Wu L."/>
            <person name="Ma J."/>
        </authorList>
    </citation>
    <scope>NUCLEOTIDE SEQUENCE [LARGE SCALE GENOMIC DNA]</scope>
    <source>
        <strain evidence="11">ZS-22-S1</strain>
    </source>
</reference>
<organism evidence="10 11">
    <name type="scientific">Actinophytocola glycyrrhizae</name>
    <dbReference type="NCBI Taxonomy" id="2044873"/>
    <lineage>
        <taxon>Bacteria</taxon>
        <taxon>Bacillati</taxon>
        <taxon>Actinomycetota</taxon>
        <taxon>Actinomycetes</taxon>
        <taxon>Pseudonocardiales</taxon>
        <taxon>Pseudonocardiaceae</taxon>
    </lineage>
</organism>
<dbReference type="PANTHER" id="PTHR11985">
    <property type="entry name" value="GLYCEROL-3-PHOSPHATE DEHYDROGENASE"/>
    <property type="match status" value="1"/>
</dbReference>
<dbReference type="InterPro" id="IPR038299">
    <property type="entry name" value="DAO_C_sf"/>
</dbReference>
<dbReference type="Gene3D" id="3.30.9.10">
    <property type="entry name" value="D-Amino Acid Oxidase, subunit A, domain 2"/>
    <property type="match status" value="1"/>
</dbReference>
<evidence type="ECO:0000259" key="9">
    <source>
        <dbReference type="Pfam" id="PF16901"/>
    </source>
</evidence>
<evidence type="ECO:0000256" key="2">
    <source>
        <dbReference type="ARBA" id="ARBA00007330"/>
    </source>
</evidence>
<proteinExistence type="inferred from homology"/>
<evidence type="ECO:0000256" key="6">
    <source>
        <dbReference type="RuleBase" id="RU361217"/>
    </source>
</evidence>
<dbReference type="InterPro" id="IPR006076">
    <property type="entry name" value="FAD-dep_OxRdtase"/>
</dbReference>
<dbReference type="InterPro" id="IPR036188">
    <property type="entry name" value="FAD/NAD-bd_sf"/>
</dbReference>
<evidence type="ECO:0000256" key="7">
    <source>
        <dbReference type="SAM" id="MobiDB-lite"/>
    </source>
</evidence>
<dbReference type="PROSITE" id="PS00978">
    <property type="entry name" value="FAD_G3PDH_2"/>
    <property type="match status" value="1"/>
</dbReference>
<comment type="caution">
    <text evidence="10">The sequence shown here is derived from an EMBL/GenBank/DDBJ whole genome shotgun (WGS) entry which is preliminary data.</text>
</comment>
<dbReference type="PROSITE" id="PS00977">
    <property type="entry name" value="FAD_G3PDH_1"/>
    <property type="match status" value="1"/>
</dbReference>
<feature type="domain" description="Alpha-glycerophosphate oxidase C-terminal" evidence="9">
    <location>
        <begin position="404"/>
        <end position="528"/>
    </location>
</feature>
<evidence type="ECO:0000313" key="10">
    <source>
        <dbReference type="EMBL" id="MFC4853458.1"/>
    </source>
</evidence>
<keyword evidence="3 6" id="KW-0285">Flavoprotein</keyword>
<evidence type="ECO:0000256" key="3">
    <source>
        <dbReference type="ARBA" id="ARBA00022630"/>
    </source>
</evidence>
<comment type="cofactor">
    <cofactor evidence="1 6">
        <name>FAD</name>
        <dbReference type="ChEBI" id="CHEBI:57692"/>
    </cofactor>
</comment>
<keyword evidence="5 6" id="KW-0560">Oxidoreductase</keyword>
<dbReference type="EMBL" id="JBHSIS010000003">
    <property type="protein sequence ID" value="MFC4853458.1"/>
    <property type="molecule type" value="Genomic_DNA"/>
</dbReference>
<keyword evidence="11" id="KW-1185">Reference proteome</keyword>
<keyword evidence="4" id="KW-0274">FAD</keyword>
<dbReference type="Pfam" id="PF16901">
    <property type="entry name" value="DAO_C"/>
    <property type="match status" value="1"/>
</dbReference>
<name>A0ABV9RY14_9PSEU</name>